<proteinExistence type="predicted"/>
<evidence type="ECO:0000256" key="1">
    <source>
        <dbReference type="SAM" id="Phobius"/>
    </source>
</evidence>
<reference evidence="2 3" key="1">
    <citation type="submission" date="2015-01" db="EMBL/GenBank/DDBJ databases">
        <title>Evolution of Trichinella species and genotypes.</title>
        <authorList>
            <person name="Korhonen P.K."/>
            <person name="Edoardo P."/>
            <person name="Giuseppe L.R."/>
            <person name="Gasser R.B."/>
        </authorList>
    </citation>
    <scope>NUCLEOTIDE SEQUENCE [LARGE SCALE GENOMIC DNA]</scope>
    <source>
        <strain evidence="2">ISS3</strain>
    </source>
</reference>
<dbReference type="AlphaFoldDB" id="A0A0V1AW73"/>
<accession>A0A0V1AW73</accession>
<keyword evidence="1" id="KW-0472">Membrane</keyword>
<protein>
    <submittedName>
        <fullName evidence="2">Uncharacterized protein</fullName>
    </submittedName>
</protein>
<keyword evidence="1" id="KW-1133">Transmembrane helix</keyword>
<organism evidence="2 3">
    <name type="scientific">Trichinella spiralis</name>
    <name type="common">Trichina worm</name>
    <dbReference type="NCBI Taxonomy" id="6334"/>
    <lineage>
        <taxon>Eukaryota</taxon>
        <taxon>Metazoa</taxon>
        <taxon>Ecdysozoa</taxon>
        <taxon>Nematoda</taxon>
        <taxon>Enoplea</taxon>
        <taxon>Dorylaimia</taxon>
        <taxon>Trichinellida</taxon>
        <taxon>Trichinellidae</taxon>
        <taxon>Trichinella</taxon>
    </lineage>
</organism>
<gene>
    <name evidence="2" type="ORF">T01_14203</name>
</gene>
<name>A0A0V1AW73_TRISP</name>
<keyword evidence="1" id="KW-0812">Transmembrane</keyword>
<sequence>MAIYKNKAFQFYVQPFPILKIPNKSKLHHMNIYKVENEYLFSTTILLLIVLFNFYYIKQYKKLIQKKCRCLQKAMKLVQRLVNFLIVYGLFLKGKTLKCDYVLENYSVASKVGS</sequence>
<dbReference type="Proteomes" id="UP000054776">
    <property type="component" value="Unassembled WGS sequence"/>
</dbReference>
<comment type="caution">
    <text evidence="2">The sequence shown here is derived from an EMBL/GenBank/DDBJ whole genome shotgun (WGS) entry which is preliminary data.</text>
</comment>
<dbReference type="InParanoid" id="A0A0V1AW73"/>
<evidence type="ECO:0000313" key="2">
    <source>
        <dbReference type="EMBL" id="KRY29048.1"/>
    </source>
</evidence>
<dbReference type="EMBL" id="JYDH01000182">
    <property type="protein sequence ID" value="KRY29048.1"/>
    <property type="molecule type" value="Genomic_DNA"/>
</dbReference>
<evidence type="ECO:0000313" key="3">
    <source>
        <dbReference type="Proteomes" id="UP000054776"/>
    </source>
</evidence>
<feature type="transmembrane region" description="Helical" evidence="1">
    <location>
        <begin position="39"/>
        <end position="57"/>
    </location>
</feature>
<keyword evidence="3" id="KW-1185">Reference proteome</keyword>